<dbReference type="AlphaFoldDB" id="A0A917KC89"/>
<evidence type="ECO:0000313" key="2">
    <source>
        <dbReference type="Proteomes" id="UP000657574"/>
    </source>
</evidence>
<gene>
    <name evidence="1" type="ORF">GCM10010121_017960</name>
</gene>
<reference evidence="1" key="1">
    <citation type="journal article" date="2014" name="Int. J. Syst. Evol. Microbiol.">
        <title>Complete genome sequence of Corynebacterium casei LMG S-19264T (=DSM 44701T), isolated from a smear-ripened cheese.</title>
        <authorList>
            <consortium name="US DOE Joint Genome Institute (JGI-PGF)"/>
            <person name="Walter F."/>
            <person name="Albersmeier A."/>
            <person name="Kalinowski J."/>
            <person name="Ruckert C."/>
        </authorList>
    </citation>
    <scope>NUCLEOTIDE SEQUENCE</scope>
    <source>
        <strain evidence="1">JCM 3086</strain>
    </source>
</reference>
<proteinExistence type="predicted"/>
<keyword evidence="2" id="KW-1185">Reference proteome</keyword>
<sequence length="77" mass="8475">MVEAEACRDARTLSADLTPVRTNRLCGTPMRLPPTEPLPRRAPVARDHLALLGLAAAMRGCKRGERIDVVLRKVNMV</sequence>
<name>A0A917KC89_9ACTN</name>
<evidence type="ECO:0000313" key="1">
    <source>
        <dbReference type="EMBL" id="GGJ08036.1"/>
    </source>
</evidence>
<dbReference type="EMBL" id="BMQA01000004">
    <property type="protein sequence ID" value="GGJ08036.1"/>
    <property type="molecule type" value="Genomic_DNA"/>
</dbReference>
<accession>A0A917KC89</accession>
<organism evidence="1 2">
    <name type="scientific">Streptomyces brasiliensis</name>
    <dbReference type="NCBI Taxonomy" id="1954"/>
    <lineage>
        <taxon>Bacteria</taxon>
        <taxon>Bacillati</taxon>
        <taxon>Actinomycetota</taxon>
        <taxon>Actinomycetes</taxon>
        <taxon>Kitasatosporales</taxon>
        <taxon>Streptomycetaceae</taxon>
        <taxon>Streptomyces</taxon>
    </lineage>
</organism>
<dbReference type="Proteomes" id="UP000657574">
    <property type="component" value="Unassembled WGS sequence"/>
</dbReference>
<protein>
    <submittedName>
        <fullName evidence="1">Uncharacterized protein</fullName>
    </submittedName>
</protein>
<reference evidence="1" key="2">
    <citation type="submission" date="2020-09" db="EMBL/GenBank/DDBJ databases">
        <authorList>
            <person name="Sun Q."/>
            <person name="Ohkuma M."/>
        </authorList>
    </citation>
    <scope>NUCLEOTIDE SEQUENCE</scope>
    <source>
        <strain evidence="1">JCM 3086</strain>
    </source>
</reference>
<comment type="caution">
    <text evidence="1">The sequence shown here is derived from an EMBL/GenBank/DDBJ whole genome shotgun (WGS) entry which is preliminary data.</text>
</comment>